<keyword evidence="2" id="KW-1003">Cell membrane</keyword>
<evidence type="ECO:0000256" key="7">
    <source>
        <dbReference type="SAM" id="MobiDB-lite"/>
    </source>
</evidence>
<evidence type="ECO:0000256" key="1">
    <source>
        <dbReference type="ARBA" id="ARBA00004651"/>
    </source>
</evidence>
<feature type="transmembrane region" description="Helical" evidence="8">
    <location>
        <begin position="230"/>
        <end position="259"/>
    </location>
</feature>
<dbReference type="GO" id="GO:0045454">
    <property type="term" value="P:cell redox homeostasis"/>
    <property type="evidence" value="ECO:0007669"/>
    <property type="project" value="TreeGrafter"/>
</dbReference>
<evidence type="ECO:0000259" key="9">
    <source>
        <dbReference type="PROSITE" id="PS51352"/>
    </source>
</evidence>
<comment type="caution">
    <text evidence="10">The sequence shown here is derived from an EMBL/GenBank/DDBJ whole genome shotgun (WGS) entry which is preliminary data.</text>
</comment>
<dbReference type="EMBL" id="SSCJ01000012">
    <property type="protein sequence ID" value="MDI4510799.1"/>
    <property type="molecule type" value="Genomic_DNA"/>
</dbReference>
<reference evidence="10" key="1">
    <citation type="submission" date="2019-04" db="EMBL/GenBank/DDBJ databases">
        <title>Moraxella osloensis CCUG 73412, isolated from corneal scrapings as causative agent of keratitis.</title>
        <authorList>
            <person name="Connolly G."/>
            <person name="Jaen-Luchoro D."/>
            <person name="Pinyeiro-Iglesias B."/>
            <person name="Curry A."/>
            <person name="Knowles S."/>
            <person name="Moore E.R.B."/>
        </authorList>
    </citation>
    <scope>NUCLEOTIDE SEQUENCE</scope>
    <source>
        <strain evidence="10">CCUG 73412</strain>
    </source>
</reference>
<dbReference type="GO" id="GO:0005886">
    <property type="term" value="C:plasma membrane"/>
    <property type="evidence" value="ECO:0007669"/>
    <property type="project" value="UniProtKB-SubCell"/>
</dbReference>
<evidence type="ECO:0000256" key="2">
    <source>
        <dbReference type="ARBA" id="ARBA00022475"/>
    </source>
</evidence>
<dbReference type="NCBIfam" id="NF001419">
    <property type="entry name" value="PRK00293.1"/>
    <property type="match status" value="1"/>
</dbReference>
<accession>A0AAW6TDN8</accession>
<comment type="subcellular location">
    <subcellularLocation>
        <location evidence="1">Cell membrane</location>
        <topology evidence="1">Multi-pass membrane protein</topology>
    </subcellularLocation>
</comment>
<evidence type="ECO:0000256" key="6">
    <source>
        <dbReference type="ARBA" id="ARBA00023136"/>
    </source>
</evidence>
<dbReference type="GO" id="GO:0017004">
    <property type="term" value="P:cytochrome complex assembly"/>
    <property type="evidence" value="ECO:0007669"/>
    <property type="project" value="UniProtKB-KW"/>
</dbReference>
<evidence type="ECO:0000256" key="3">
    <source>
        <dbReference type="ARBA" id="ARBA00022692"/>
    </source>
</evidence>
<dbReference type="InterPro" id="IPR036929">
    <property type="entry name" value="DsbDN_sf"/>
</dbReference>
<dbReference type="AlphaFoldDB" id="A0AAW6TDN8"/>
<feature type="transmembrane region" description="Helical" evidence="8">
    <location>
        <begin position="271"/>
        <end position="296"/>
    </location>
</feature>
<dbReference type="InterPro" id="IPR013766">
    <property type="entry name" value="Thioredoxin_domain"/>
</dbReference>
<feature type="domain" description="Thioredoxin" evidence="9">
    <location>
        <begin position="517"/>
        <end position="644"/>
    </location>
</feature>
<feature type="transmembrane region" description="Helical" evidence="8">
    <location>
        <begin position="359"/>
        <end position="385"/>
    </location>
</feature>
<evidence type="ECO:0000256" key="5">
    <source>
        <dbReference type="ARBA" id="ARBA00022989"/>
    </source>
</evidence>
<keyword evidence="4" id="KW-0201">Cytochrome c-type biogenesis</keyword>
<dbReference type="SUPFAM" id="SSF52833">
    <property type="entry name" value="Thioredoxin-like"/>
    <property type="match status" value="1"/>
</dbReference>
<dbReference type="Gene3D" id="2.60.40.1250">
    <property type="entry name" value="Thiol:disulfide interchange protein DsbD, N-terminal domain"/>
    <property type="match status" value="1"/>
</dbReference>
<dbReference type="Pfam" id="PF02683">
    <property type="entry name" value="DsbD_TM"/>
    <property type="match status" value="1"/>
</dbReference>
<name>A0AAW6TDN8_FAUOS</name>
<keyword evidence="5 8" id="KW-1133">Transmembrane helix</keyword>
<dbReference type="GO" id="GO:0047134">
    <property type="term" value="F:protein-disulfide reductase [NAD(P)H] activity"/>
    <property type="evidence" value="ECO:0007669"/>
    <property type="project" value="UniProtKB-EC"/>
</dbReference>
<feature type="transmembrane region" description="Helical" evidence="8">
    <location>
        <begin position="391"/>
        <end position="413"/>
    </location>
</feature>
<keyword evidence="6 8" id="KW-0472">Membrane</keyword>
<feature type="compositionally biased region" description="Polar residues" evidence="7">
    <location>
        <begin position="179"/>
        <end position="194"/>
    </location>
</feature>
<dbReference type="InterPro" id="IPR028250">
    <property type="entry name" value="DsbDN"/>
</dbReference>
<feature type="transmembrane region" description="Helical" evidence="8">
    <location>
        <begin position="308"/>
        <end position="326"/>
    </location>
</feature>
<dbReference type="InterPro" id="IPR003834">
    <property type="entry name" value="Cyt_c_assmbl_TM_dom"/>
</dbReference>
<dbReference type="PANTHER" id="PTHR32234">
    <property type="entry name" value="THIOL:DISULFIDE INTERCHANGE PROTEIN DSBD"/>
    <property type="match status" value="1"/>
</dbReference>
<evidence type="ECO:0000313" key="10">
    <source>
        <dbReference type="EMBL" id="MDI4510799.1"/>
    </source>
</evidence>
<feature type="transmembrane region" description="Helical" evidence="8">
    <location>
        <begin position="451"/>
        <end position="470"/>
    </location>
</feature>
<dbReference type="PROSITE" id="PS51352">
    <property type="entry name" value="THIOREDOXIN_2"/>
    <property type="match status" value="1"/>
</dbReference>
<keyword evidence="10" id="KW-0560">Oxidoreductase</keyword>
<dbReference type="Gene3D" id="3.40.30.10">
    <property type="entry name" value="Glutaredoxin"/>
    <property type="match status" value="1"/>
</dbReference>
<organism evidence="10">
    <name type="scientific">Faucicola osloensis</name>
    <name type="common">Moraxella osloensis</name>
    <dbReference type="NCBI Taxonomy" id="34062"/>
    <lineage>
        <taxon>Bacteria</taxon>
        <taxon>Pseudomonadati</taxon>
        <taxon>Pseudomonadota</taxon>
        <taxon>Gammaproteobacteria</taxon>
        <taxon>Moraxellales</taxon>
        <taxon>Moraxellaceae</taxon>
        <taxon>Faucicola</taxon>
    </lineage>
</organism>
<dbReference type="SUPFAM" id="SSF74863">
    <property type="entry name" value="Thiol:disulfide interchange protein DsbD, N-terminal domain (DsbD-alpha)"/>
    <property type="match status" value="1"/>
</dbReference>
<feature type="region of interest" description="Disordered" evidence="7">
    <location>
        <begin position="179"/>
        <end position="199"/>
    </location>
</feature>
<dbReference type="PANTHER" id="PTHR32234:SF0">
    <property type="entry name" value="THIOL:DISULFIDE INTERCHANGE PROTEIN DSBD"/>
    <property type="match status" value="1"/>
</dbReference>
<feature type="transmembrane region" description="Helical" evidence="8">
    <location>
        <begin position="490"/>
        <end position="509"/>
    </location>
</feature>
<sequence>MITKNIISSYQRSYFISLVQLLAIVFIIAIKVTPAHAINLSDIFSSNNANTTNPSKPLPVQEAFAITTTQQGNQLTIQADVKDGYFVYQDKLKLELPQGVNATPLVFDQTATFVNDPSFGRVPIIDKSFTAKTTLSVLQPMQAQPAIVKWQGCAKMGLCYPPEKVNFTLQPITPQAASAVPTTLRPSPNNTTPVITDKAPLSPPITTDITAQHPSQGDDDIFGLSRHTGWALLLLFLAGLGLSFTPCVLPMLPIVVNIVARQHSPSAKKGLLLTGSYGVGVATSYGLVGALVAVFGQSLGLMNMLQQPIILLSFATVFVLLGLYMLDAIPFPLSARLSRLGQTISNIGTSRLGSMSGSFITGFFSAMVVSPCVSAPLAGALAGVATLGNPVIGFFALFLLGLGLSTPLIILGATQGNFMPKTGEWMVWVKTGFALMLFAVALVMIERVLISHFMLGIWAIWFMVVATWLWHWQGIGQKQEPSHGRIVIKAIALITAIWASILLIGMALGSQDSWQPLKTIKTSSVASSITDQSPKITKIYKMSELNPILANNPKVLVDVTADWCITCRTMDKTLFETPPAQLNDWQVIKMDVTDDTVDSKEVYQALDVFAPPALLYYQEGKLVARQDGNVEREVFEKQLAQLNDKLRIPNIVR</sequence>
<evidence type="ECO:0000256" key="4">
    <source>
        <dbReference type="ARBA" id="ARBA00022748"/>
    </source>
</evidence>
<evidence type="ECO:0000256" key="8">
    <source>
        <dbReference type="SAM" id="Phobius"/>
    </source>
</evidence>
<dbReference type="InterPro" id="IPR036249">
    <property type="entry name" value="Thioredoxin-like_sf"/>
</dbReference>
<protein>
    <submittedName>
        <fullName evidence="10">Protein-disulfide reductase DsbD</fullName>
        <ecNumber evidence="10">1.8.1.8</ecNumber>
    </submittedName>
</protein>
<proteinExistence type="predicted"/>
<gene>
    <name evidence="10" type="primary">dsbD</name>
    <name evidence="10" type="ORF">E6P75_11400</name>
</gene>
<dbReference type="Pfam" id="PF00085">
    <property type="entry name" value="Thioredoxin"/>
    <property type="match status" value="1"/>
</dbReference>
<feature type="transmembrane region" description="Helical" evidence="8">
    <location>
        <begin position="425"/>
        <end position="445"/>
    </location>
</feature>
<dbReference type="Pfam" id="PF11412">
    <property type="entry name" value="DsbD_N"/>
    <property type="match status" value="1"/>
</dbReference>
<dbReference type="EC" id="1.8.1.8" evidence="10"/>
<keyword evidence="3 8" id="KW-0812">Transmembrane</keyword>